<protein>
    <submittedName>
        <fullName evidence="1">Borrelia PFam54 protein</fullName>
    </submittedName>
</protein>
<reference key="1">
    <citation type="submission" date="2011-06" db="EMBL/GenBank/DDBJ databases">
        <authorList>
            <person name="Mongodin E.F."/>
            <person name="Casjens S.R."/>
            <person name="Fraser-Liggett C.M."/>
            <person name="Qiu W.-G."/>
            <person name="Dunn J.J."/>
            <person name="Luft B.J."/>
            <person name="Schutzer S.E."/>
        </authorList>
    </citation>
    <scope>NUCLEOTIDE SEQUENCE</scope>
    <source>
        <strain>DN127</strain>
    </source>
</reference>
<keyword evidence="2" id="KW-1185">Reference proteome</keyword>
<dbReference type="InterPro" id="IPR008421">
    <property type="entry name" value="Borrelia_lipoprotein_PFam54/60"/>
</dbReference>
<proteinExistence type="predicted"/>
<evidence type="ECO:0000313" key="2">
    <source>
        <dbReference type="Proteomes" id="UP000001634"/>
    </source>
</evidence>
<sequence>MTKAKLNIIKLNIITVILTLICISCAPLSKSDPKVNESTNSGLKEIGKKIETQENQHNMKMAEIINEKSDLLDTFIDNDAVLVIEDDKIRLKKIIYSSLDYQKEKIETLKEIIETLKKNPEKNNSIIRSFLYNIALGIQFRIETNLKSLNEKQDNLSKEDLEELQKRLKSDLELKERFKKTLNETLAAYKQDDQGIKNDEVKLAEHFNQYYKDTNTLRPLS</sequence>
<dbReference type="RefSeq" id="WP_014023246.1">
    <property type="nucleotide sequence ID" value="NC_015919.1"/>
</dbReference>
<dbReference type="Pfam" id="PF05714">
    <property type="entry name" value="PFam54_60"/>
    <property type="match status" value="1"/>
</dbReference>
<geneLocation type="plasmid" evidence="1 2">
    <name>lp54</name>
</geneLocation>
<dbReference type="AlphaFoldDB" id="G0API6"/>
<dbReference type="NCBIfam" id="NF033729">
    <property type="entry name" value="borfam54_2"/>
    <property type="match status" value="2"/>
</dbReference>
<gene>
    <name evidence="1" type="ordered locus">BbiDN127_A0061</name>
</gene>
<reference evidence="1 2" key="2">
    <citation type="journal article" date="2012" name="J. Bacteriol.">
        <title>Whole-Genome Sequences of Borrelia bissettii, Borrelia valaisiana, and Borrelia spielmanii.</title>
        <authorList>
            <person name="Schutzer S.E."/>
            <person name="Fraser-Liggett C.M."/>
            <person name="Qiu W.G."/>
            <person name="Kraiczy P."/>
            <person name="Mongodin E.F."/>
            <person name="Dunn J.J."/>
            <person name="Luft B.J."/>
            <person name="Casjens S.R."/>
        </authorList>
    </citation>
    <scope>NUCLEOTIDE SEQUENCE [LARGE SCALE GENOMIC DNA]</scope>
    <source>
        <strain evidence="1 2">DN127</strain>
    </source>
</reference>
<dbReference type="KEGG" id="bbs:BbiDN127_A0061"/>
<organism evidence="1 2">
    <name type="scientific">Borrelia bissettiae (strain DSM 17990 / CIP 109136 / DN127)</name>
    <name type="common">Borreliella bissettiae</name>
    <dbReference type="NCBI Taxonomy" id="521010"/>
    <lineage>
        <taxon>Bacteria</taxon>
        <taxon>Pseudomonadati</taxon>
        <taxon>Spirochaetota</taxon>
        <taxon>Spirochaetia</taxon>
        <taxon>Spirochaetales</taxon>
        <taxon>Borreliaceae</taxon>
        <taxon>Borreliella</taxon>
    </lineage>
</organism>
<dbReference type="EMBL" id="CP002761">
    <property type="protein sequence ID" value="AEL19612.1"/>
    <property type="molecule type" value="Genomic_DNA"/>
</dbReference>
<dbReference type="HOGENOM" id="CLU_080351_1_0_12"/>
<name>G0API6_BORBD</name>
<accession>G0API6</accession>
<evidence type="ECO:0000313" key="1">
    <source>
        <dbReference type="EMBL" id="AEL19612.1"/>
    </source>
</evidence>
<keyword evidence="1" id="KW-0614">Plasmid</keyword>
<dbReference type="Proteomes" id="UP000001634">
    <property type="component" value="Plasmid lp54"/>
</dbReference>
<dbReference type="Gene3D" id="1.10.3160.10">
    <property type="entry name" value="Bbcrasp-1"/>
    <property type="match status" value="1"/>
</dbReference>